<name>A0ABS1UXX0_9ACTN</name>
<evidence type="ECO:0000313" key="1">
    <source>
        <dbReference type="EMBL" id="MBL6280523.1"/>
    </source>
</evidence>
<proteinExistence type="predicted"/>
<accession>A0ABS1UXX0</accession>
<dbReference type="Proteomes" id="UP000661193">
    <property type="component" value="Unassembled WGS sequence"/>
</dbReference>
<organism evidence="1 2">
    <name type="scientific">Micromonospora fiedleri</name>
    <dbReference type="NCBI Taxonomy" id="1157498"/>
    <lineage>
        <taxon>Bacteria</taxon>
        <taxon>Bacillati</taxon>
        <taxon>Actinomycetota</taxon>
        <taxon>Actinomycetes</taxon>
        <taxon>Micromonosporales</taxon>
        <taxon>Micromonosporaceae</taxon>
        <taxon>Micromonospora</taxon>
    </lineage>
</organism>
<dbReference type="EMBL" id="JAETXL010000085">
    <property type="protein sequence ID" value="MBL6280523.1"/>
    <property type="molecule type" value="Genomic_DNA"/>
</dbReference>
<keyword evidence="2" id="KW-1185">Reference proteome</keyword>
<feature type="non-terminal residue" evidence="1">
    <location>
        <position position="1"/>
    </location>
</feature>
<gene>
    <name evidence="1" type="ORF">JMF97_30760</name>
</gene>
<protein>
    <submittedName>
        <fullName evidence="1">Uncharacterized protein</fullName>
    </submittedName>
</protein>
<evidence type="ECO:0000313" key="2">
    <source>
        <dbReference type="Proteomes" id="UP000661193"/>
    </source>
</evidence>
<reference evidence="1 2" key="1">
    <citation type="submission" date="2021-01" db="EMBL/GenBank/DDBJ databases">
        <title>Genome sequencing of Micromonospora fiedleri MG-37.</title>
        <authorList>
            <person name="Moreland P.E.J."/>
            <person name="Stach J.E.M."/>
        </authorList>
    </citation>
    <scope>NUCLEOTIDE SEQUENCE [LARGE SCALE GENOMIC DNA]</scope>
    <source>
        <strain evidence="1 2">MG-37</strain>
    </source>
</reference>
<sequence>AGRRWQLADPGWQRCANDRPVPRPTSPPCPLLLAFGEFVVRDVEGRWREVGVDGSEVDGPLEHLDTTPAAIAAAAGVLPTVLPDLEA</sequence>
<dbReference type="RefSeq" id="WP_203224686.1">
    <property type="nucleotide sequence ID" value="NZ_JAETXL010000085.1"/>
</dbReference>
<comment type="caution">
    <text evidence="1">The sequence shown here is derived from an EMBL/GenBank/DDBJ whole genome shotgun (WGS) entry which is preliminary data.</text>
</comment>